<dbReference type="InterPro" id="IPR011051">
    <property type="entry name" value="RmlC_Cupin_sf"/>
</dbReference>
<evidence type="ECO:0000313" key="8">
    <source>
        <dbReference type="EMBL" id="QLC50798.1"/>
    </source>
</evidence>
<dbReference type="UniPathway" id="UPA00109">
    <property type="reaction ID" value="UER00181"/>
</dbReference>
<comment type="similarity">
    <text evidence="2">Belongs to the archaeal-type GPI family.</text>
</comment>
<dbReference type="InterPro" id="IPR010551">
    <property type="entry name" value="G6P_isomerase_prok"/>
</dbReference>
<dbReference type="GO" id="GO:0005737">
    <property type="term" value="C:cytoplasm"/>
    <property type="evidence" value="ECO:0007669"/>
    <property type="project" value="InterPro"/>
</dbReference>
<evidence type="ECO:0000256" key="4">
    <source>
        <dbReference type="ARBA" id="ARBA00022432"/>
    </source>
</evidence>
<dbReference type="SUPFAM" id="SSF51182">
    <property type="entry name" value="RmlC-like cupins"/>
    <property type="match status" value="1"/>
</dbReference>
<sequence length="243" mass="28051">MGNELDFHGNIRTPDIRMLYDMKEVLYDREWLDRASNVELYYMYRDLYKDESNLEKMKEHNLRYDITVIPPRMLGREYVKTAGHYHPYVPGTELSYTEVYQVLEGKATYLLQKQEGDLVTDVMVYNAEAGDCIVIPPNYGHITINATGDTLKMANWVARDFSSVYGPIKELSGAAYYLLVDGFITNPDYGEVPPIRSRETMDYPEFGLSSGEDMYDLVDDMDKLAFLTRPQDYTSAFKEIVGK</sequence>
<dbReference type="Proteomes" id="UP000509594">
    <property type="component" value="Chromosome"/>
</dbReference>
<gene>
    <name evidence="8" type="ORF">HWN40_11435</name>
</gene>
<dbReference type="EC" id="5.3.1.9" evidence="3"/>
<dbReference type="OrthoDB" id="49661at2157"/>
<evidence type="ECO:0000256" key="5">
    <source>
        <dbReference type="ARBA" id="ARBA00023152"/>
    </source>
</evidence>
<dbReference type="InterPro" id="IPR014710">
    <property type="entry name" value="RmlC-like_jellyroll"/>
</dbReference>
<keyword evidence="5" id="KW-0324">Glycolysis</keyword>
<evidence type="ECO:0000256" key="1">
    <source>
        <dbReference type="ARBA" id="ARBA00004926"/>
    </source>
</evidence>
<dbReference type="GO" id="GO:0006094">
    <property type="term" value="P:gluconeogenesis"/>
    <property type="evidence" value="ECO:0007669"/>
    <property type="project" value="UniProtKB-KW"/>
</dbReference>
<name>A0A7D5E8X9_9EURY</name>
<dbReference type="GO" id="GO:0006096">
    <property type="term" value="P:glycolytic process"/>
    <property type="evidence" value="ECO:0007669"/>
    <property type="project" value="UniProtKB-UniPathway"/>
</dbReference>
<comment type="pathway">
    <text evidence="1">Carbohydrate degradation; glycolysis; D-glyceraldehyde 3-phosphate and glycerone phosphate from D-glucose: step 2/4.</text>
</comment>
<feature type="domain" description="Glucose-6-phosphate isomerase prokaryote" evidence="7">
    <location>
        <begin position="21"/>
        <end position="182"/>
    </location>
</feature>
<evidence type="ECO:0000256" key="6">
    <source>
        <dbReference type="ARBA" id="ARBA00029321"/>
    </source>
</evidence>
<dbReference type="Gene3D" id="2.60.120.10">
    <property type="entry name" value="Jelly Rolls"/>
    <property type="match status" value="1"/>
</dbReference>
<evidence type="ECO:0000259" key="7">
    <source>
        <dbReference type="Pfam" id="PF06560"/>
    </source>
</evidence>
<protein>
    <recommendedName>
        <fullName evidence="3">glucose-6-phosphate isomerase</fullName>
        <ecNumber evidence="3">5.3.1.9</ecNumber>
    </recommendedName>
</protein>
<evidence type="ECO:0000256" key="2">
    <source>
        <dbReference type="ARBA" id="ARBA00006542"/>
    </source>
</evidence>
<evidence type="ECO:0000313" key="9">
    <source>
        <dbReference type="Proteomes" id="UP000509594"/>
    </source>
</evidence>
<reference evidence="8 9" key="1">
    <citation type="submission" date="2020-06" db="EMBL/GenBank/DDBJ databases">
        <title>Methanolobus halotolerans sp. nov., isolated from a saline lake Tus in Siberia.</title>
        <authorList>
            <person name="Shen Y."/>
            <person name="Chen S.-C."/>
            <person name="Lai M.-C."/>
            <person name="Huang H.-H."/>
            <person name="Chiu H.-H."/>
            <person name="Tang S.-L."/>
            <person name="Rogozin D.Y."/>
            <person name="Degermendzhy A.G."/>
        </authorList>
    </citation>
    <scope>NUCLEOTIDE SEQUENCE [LARGE SCALE GENOMIC DNA]</scope>
    <source>
        <strain evidence="8 9">DSM 21339</strain>
    </source>
</reference>
<dbReference type="Pfam" id="PF06560">
    <property type="entry name" value="GPI"/>
    <property type="match status" value="1"/>
</dbReference>
<dbReference type="GeneID" id="55822296"/>
<keyword evidence="4" id="KW-0312">Gluconeogenesis</keyword>
<dbReference type="KEGG" id="mzi:HWN40_11435"/>
<dbReference type="CDD" id="cd02218">
    <property type="entry name" value="cupin_PGI"/>
    <property type="match status" value="1"/>
</dbReference>
<dbReference type="EMBL" id="CP058215">
    <property type="protein sequence ID" value="QLC50798.1"/>
    <property type="molecule type" value="Genomic_DNA"/>
</dbReference>
<evidence type="ECO:0000256" key="3">
    <source>
        <dbReference type="ARBA" id="ARBA00011952"/>
    </source>
</evidence>
<dbReference type="GO" id="GO:0004347">
    <property type="term" value="F:glucose-6-phosphate isomerase activity"/>
    <property type="evidence" value="ECO:0007669"/>
    <property type="project" value="UniProtKB-EC"/>
</dbReference>
<organism evidence="8 9">
    <name type="scientific">Methanolobus zinderi</name>
    <dbReference type="NCBI Taxonomy" id="536044"/>
    <lineage>
        <taxon>Archaea</taxon>
        <taxon>Methanobacteriati</taxon>
        <taxon>Methanobacteriota</taxon>
        <taxon>Stenosarchaea group</taxon>
        <taxon>Methanomicrobia</taxon>
        <taxon>Methanosarcinales</taxon>
        <taxon>Methanosarcinaceae</taxon>
        <taxon>Methanolobus</taxon>
    </lineage>
</organism>
<dbReference type="AlphaFoldDB" id="A0A7D5E8X9"/>
<dbReference type="RefSeq" id="WP_176965853.1">
    <property type="nucleotide sequence ID" value="NZ_CP058215.1"/>
</dbReference>
<proteinExistence type="inferred from homology"/>
<keyword evidence="8" id="KW-0413">Isomerase</keyword>
<accession>A0A7D5E8X9</accession>
<keyword evidence="9" id="KW-1185">Reference proteome</keyword>
<comment type="catalytic activity">
    <reaction evidence="6">
        <text>alpha-D-glucose 6-phosphate = beta-D-fructose 6-phosphate</text>
        <dbReference type="Rhea" id="RHEA:11816"/>
        <dbReference type="ChEBI" id="CHEBI:57634"/>
        <dbReference type="ChEBI" id="CHEBI:58225"/>
        <dbReference type="EC" id="5.3.1.9"/>
    </reaction>
</comment>